<dbReference type="RefSeq" id="WP_106139198.1">
    <property type="nucleotide sequence ID" value="NZ_PVTE01000015.1"/>
</dbReference>
<dbReference type="Proteomes" id="UP000238375">
    <property type="component" value="Unassembled WGS sequence"/>
</dbReference>
<proteinExistence type="predicted"/>
<dbReference type="EMBL" id="PVTE01000015">
    <property type="protein sequence ID" value="PRY35063.1"/>
    <property type="molecule type" value="Genomic_DNA"/>
</dbReference>
<name>A0A2T0SNW8_9BACT</name>
<evidence type="ECO:0000313" key="1">
    <source>
        <dbReference type="EMBL" id="PRY35063.1"/>
    </source>
</evidence>
<dbReference type="AlphaFoldDB" id="A0A2T0SNW8"/>
<accession>A0A2T0SNW8</accession>
<evidence type="ECO:0000313" key="2">
    <source>
        <dbReference type="Proteomes" id="UP000238375"/>
    </source>
</evidence>
<organism evidence="1 2">
    <name type="scientific">Spirosoma oryzae</name>
    <dbReference type="NCBI Taxonomy" id="1469603"/>
    <lineage>
        <taxon>Bacteria</taxon>
        <taxon>Pseudomonadati</taxon>
        <taxon>Bacteroidota</taxon>
        <taxon>Cytophagia</taxon>
        <taxon>Cytophagales</taxon>
        <taxon>Cytophagaceae</taxon>
        <taxon>Spirosoma</taxon>
    </lineage>
</organism>
<reference evidence="1 2" key="1">
    <citation type="submission" date="2018-03" db="EMBL/GenBank/DDBJ databases">
        <title>Genomic Encyclopedia of Archaeal and Bacterial Type Strains, Phase II (KMG-II): from individual species to whole genera.</title>
        <authorList>
            <person name="Goeker M."/>
        </authorList>
    </citation>
    <scope>NUCLEOTIDE SEQUENCE [LARGE SCALE GENOMIC DNA]</scope>
    <source>
        <strain evidence="1 2">DSM 28354</strain>
    </source>
</reference>
<comment type="caution">
    <text evidence="1">The sequence shown here is derived from an EMBL/GenBank/DDBJ whole genome shotgun (WGS) entry which is preliminary data.</text>
</comment>
<keyword evidence="2" id="KW-1185">Reference proteome</keyword>
<sequence length="67" mass="7654">MTVETEVPFDFEFSYTPGERADRDYPGSNPEVVITHVTLFGVTIPLESLSKEVIDQMVDEVLERYVD</sequence>
<protein>
    <submittedName>
        <fullName evidence="1">Uncharacterized protein</fullName>
    </submittedName>
</protein>
<gene>
    <name evidence="1" type="ORF">CLV58_115146</name>
</gene>
<dbReference type="OrthoDB" id="964954at2"/>